<feature type="transmembrane region" description="Helical" evidence="26">
    <location>
        <begin position="52"/>
        <end position="72"/>
    </location>
</feature>
<evidence type="ECO:0000256" key="18">
    <source>
        <dbReference type="ARBA" id="ARBA00044903"/>
    </source>
</evidence>
<comment type="similarity">
    <text evidence="3">Belongs to the major facilitator superfamily.</text>
</comment>
<dbReference type="InterPro" id="IPR036259">
    <property type="entry name" value="MFS_trans_sf"/>
</dbReference>
<feature type="transmembrane region" description="Helical" evidence="26">
    <location>
        <begin position="212"/>
        <end position="231"/>
    </location>
</feature>
<dbReference type="InterPro" id="IPR001958">
    <property type="entry name" value="Tet-R_TetA/multi-R_MdtG-like"/>
</dbReference>
<dbReference type="EMBL" id="JANPWE010000015">
    <property type="protein sequence ID" value="MCR6546967.1"/>
    <property type="molecule type" value="Genomic_DNA"/>
</dbReference>
<evidence type="ECO:0000256" key="21">
    <source>
        <dbReference type="ARBA" id="ARBA00044924"/>
    </source>
</evidence>
<feature type="transmembrane region" description="Helical" evidence="26">
    <location>
        <begin position="137"/>
        <end position="157"/>
    </location>
</feature>
<protein>
    <recommendedName>
        <fullName evidence="22">Lysosomal dipeptide transporter MFSD1</fullName>
    </recommendedName>
    <alternativeName>
        <fullName evidence="23">Major facilitator superfamily domain-containing protein 1</fullName>
    </alternativeName>
</protein>
<evidence type="ECO:0000256" key="1">
    <source>
        <dbReference type="ARBA" id="ARBA00004155"/>
    </source>
</evidence>
<proteinExistence type="inferred from homology"/>
<evidence type="ECO:0000256" key="25">
    <source>
        <dbReference type="ARBA" id="ARBA00046376"/>
    </source>
</evidence>
<dbReference type="PRINTS" id="PR01035">
    <property type="entry name" value="TCRTETA"/>
</dbReference>
<evidence type="ECO:0000313" key="29">
    <source>
        <dbReference type="Proteomes" id="UP001524944"/>
    </source>
</evidence>
<reference evidence="28 29" key="1">
    <citation type="submission" date="2022-08" db="EMBL/GenBank/DDBJ databases">
        <title>Proteogenomics of the novel Dehalobacterium formicoaceticum strain EZ94 highlights a key role of methyltransferases during anaerobic dichloromethane degradation.</title>
        <authorList>
            <person name="Wasmund K."/>
        </authorList>
    </citation>
    <scope>NUCLEOTIDE SEQUENCE [LARGE SCALE GENOMIC DNA]</scope>
    <source>
        <strain evidence="28 29">EZ94</strain>
    </source>
</reference>
<evidence type="ECO:0000256" key="13">
    <source>
        <dbReference type="ARBA" id="ARBA00044891"/>
    </source>
</evidence>
<dbReference type="RefSeq" id="WP_257914155.1">
    <property type="nucleotide sequence ID" value="NZ_JANPWE010000015.1"/>
</dbReference>
<evidence type="ECO:0000256" key="4">
    <source>
        <dbReference type="ARBA" id="ARBA00022448"/>
    </source>
</evidence>
<feature type="transmembrane region" description="Helical" evidence="26">
    <location>
        <begin position="367"/>
        <end position="388"/>
    </location>
</feature>
<feature type="transmembrane region" description="Helical" evidence="26">
    <location>
        <begin position="251"/>
        <end position="271"/>
    </location>
</feature>
<evidence type="ECO:0000313" key="28">
    <source>
        <dbReference type="EMBL" id="MCR6546967.1"/>
    </source>
</evidence>
<dbReference type="Proteomes" id="UP001524944">
    <property type="component" value="Unassembled WGS sequence"/>
</dbReference>
<feature type="transmembrane region" description="Helical" evidence="26">
    <location>
        <begin position="169"/>
        <end position="191"/>
    </location>
</feature>
<dbReference type="InterPro" id="IPR052187">
    <property type="entry name" value="MFSD1"/>
</dbReference>
<accession>A0ABT1Y7V7</accession>
<comment type="catalytic activity">
    <reaction evidence="10">
        <text>L-histidyl-glycine(out) = L-histidyl-glycine(in)</text>
        <dbReference type="Rhea" id="RHEA:79395"/>
        <dbReference type="ChEBI" id="CHEBI:229957"/>
    </reaction>
</comment>
<evidence type="ECO:0000256" key="22">
    <source>
        <dbReference type="ARBA" id="ARBA00044985"/>
    </source>
</evidence>
<evidence type="ECO:0000256" key="8">
    <source>
        <dbReference type="ARBA" id="ARBA00023228"/>
    </source>
</evidence>
<sequence length="398" mass="42345">MGNNHVNDSYKWVILAISFLIMMGFAFSLQALPPLFSQIAKDVSFSNSQEGMLMGAYAIPGIFLPLLIAYMANRFDMKAMILAGLLIMIVGVTAFSLAGFFSLLFFCRLIAGVGATVVIVLAPILITMFFDEKNIGLGMGIFNIAVPTGTVLAANLFGYLGGVVGWRGIMWIIAGYLAVVLALVFFALYLPKNEIGNNSSSSGSSSNIGGNLGVWLLAAIWALANLQLLSYMTFGSKLYQSLGISVQSAGFLTSLIMLVSIFLAPIIGIIFDKTGRKKPYLLIGSFISLVSFAFLAKNILPLPLLALGLGIGFTPIPVFVFAYLPQIVKPHQIGMGMGILTVASNLGTTIGPPALGSILDLTAGNFSIAFMGLSLVSLIIILITWLGLKPLKAGQNYL</sequence>
<keyword evidence="8" id="KW-0458">Lysosome</keyword>
<feature type="transmembrane region" description="Helical" evidence="26">
    <location>
        <begin position="79"/>
        <end position="103"/>
    </location>
</feature>
<gene>
    <name evidence="28" type="ORF">NVS47_15860</name>
</gene>
<comment type="caution">
    <text evidence="28">The sequence shown here is derived from an EMBL/GenBank/DDBJ whole genome shotgun (WGS) entry which is preliminary data.</text>
</comment>
<evidence type="ECO:0000256" key="7">
    <source>
        <dbReference type="ARBA" id="ARBA00023136"/>
    </source>
</evidence>
<evidence type="ECO:0000256" key="19">
    <source>
        <dbReference type="ARBA" id="ARBA00044912"/>
    </source>
</evidence>
<dbReference type="PROSITE" id="PS50850">
    <property type="entry name" value="MFS"/>
    <property type="match status" value="1"/>
</dbReference>
<comment type="catalytic activity">
    <reaction evidence="11">
        <text>L-alpha-aminoacyl-L-arginine(out) = L-alpha-aminoacyl-L-arginine(in)</text>
        <dbReference type="Rhea" id="RHEA:79367"/>
        <dbReference type="ChEBI" id="CHEBI:229968"/>
    </reaction>
</comment>
<dbReference type="Gene3D" id="1.20.1250.20">
    <property type="entry name" value="MFS general substrate transporter like domains"/>
    <property type="match status" value="2"/>
</dbReference>
<evidence type="ECO:0000256" key="11">
    <source>
        <dbReference type="ARBA" id="ARBA00044881"/>
    </source>
</evidence>
<comment type="catalytic activity">
    <reaction evidence="20">
        <text>L-alanyl-L-lysine(out) = L-alanyl-L-lysine(in)</text>
        <dbReference type="Rhea" id="RHEA:79415"/>
        <dbReference type="ChEBI" id="CHEBI:192470"/>
    </reaction>
</comment>
<dbReference type="Pfam" id="PF07690">
    <property type="entry name" value="MFS_1"/>
    <property type="match status" value="2"/>
</dbReference>
<keyword evidence="5 26" id="KW-0812">Transmembrane</keyword>
<evidence type="ECO:0000256" key="10">
    <source>
        <dbReference type="ARBA" id="ARBA00044878"/>
    </source>
</evidence>
<dbReference type="SUPFAM" id="SSF103473">
    <property type="entry name" value="MFS general substrate transporter"/>
    <property type="match status" value="1"/>
</dbReference>
<feature type="transmembrane region" description="Helical" evidence="26">
    <location>
        <begin position="280"/>
        <end position="296"/>
    </location>
</feature>
<feature type="transmembrane region" description="Helical" evidence="26">
    <location>
        <begin position="109"/>
        <end position="130"/>
    </location>
</feature>
<organism evidence="28 29">
    <name type="scientific">Dehalobacterium formicoaceticum</name>
    <dbReference type="NCBI Taxonomy" id="51515"/>
    <lineage>
        <taxon>Bacteria</taxon>
        <taxon>Bacillati</taxon>
        <taxon>Bacillota</taxon>
        <taxon>Clostridia</taxon>
        <taxon>Eubacteriales</taxon>
        <taxon>Peptococcaceae</taxon>
        <taxon>Dehalobacterium</taxon>
    </lineage>
</organism>
<evidence type="ECO:0000256" key="3">
    <source>
        <dbReference type="ARBA" id="ARBA00008335"/>
    </source>
</evidence>
<evidence type="ECO:0000256" key="24">
    <source>
        <dbReference type="ARBA" id="ARBA00045709"/>
    </source>
</evidence>
<evidence type="ECO:0000256" key="14">
    <source>
        <dbReference type="ARBA" id="ARBA00044893"/>
    </source>
</evidence>
<evidence type="ECO:0000256" key="17">
    <source>
        <dbReference type="ARBA" id="ARBA00044900"/>
    </source>
</evidence>
<keyword evidence="6 26" id="KW-1133">Transmembrane helix</keyword>
<dbReference type="PANTHER" id="PTHR23512">
    <property type="entry name" value="MAJOR FACILITATOR SUPERFAMILY DOMAIN-CONTAINING PROTEIN 1"/>
    <property type="match status" value="1"/>
</dbReference>
<comment type="catalytic activity">
    <reaction evidence="13">
        <text>L-lysyl-L-alpha-amino acid(out) = L-lysyl-L-alpha-amino acid(in)</text>
        <dbReference type="Rhea" id="RHEA:79387"/>
        <dbReference type="ChEBI" id="CHEBI:229965"/>
    </reaction>
</comment>
<comment type="subunit">
    <text evidence="25">Homodimer. Interacts with lysosomal protein GLMP (via lumenal domain); the interaction starts while both proteins are still in the endoplasmic reticulum and is required for stabilization of MFSD1 in lysosomes but has no direct effect on its targeting to lysosomes or transporter activity.</text>
</comment>
<evidence type="ECO:0000256" key="26">
    <source>
        <dbReference type="SAM" id="Phobius"/>
    </source>
</evidence>
<comment type="catalytic activity">
    <reaction evidence="9">
        <text>L-lysyl-L-alanine(out) = L-lysyl-L-alanine(in)</text>
        <dbReference type="Rhea" id="RHEA:79399"/>
        <dbReference type="ChEBI" id="CHEBI:229954"/>
    </reaction>
</comment>
<dbReference type="InterPro" id="IPR020846">
    <property type="entry name" value="MFS_dom"/>
</dbReference>
<comment type="catalytic activity">
    <reaction evidence="14">
        <text>L-alpha-aminoacyl-L-lysine(out) = L-alpha-aminoacyl-L-lysine(in)</text>
        <dbReference type="Rhea" id="RHEA:79383"/>
        <dbReference type="ChEBI" id="CHEBI:229966"/>
    </reaction>
</comment>
<evidence type="ECO:0000256" key="15">
    <source>
        <dbReference type="ARBA" id="ARBA00044898"/>
    </source>
</evidence>
<evidence type="ECO:0000256" key="5">
    <source>
        <dbReference type="ARBA" id="ARBA00022692"/>
    </source>
</evidence>
<dbReference type="InterPro" id="IPR011701">
    <property type="entry name" value="MFS"/>
</dbReference>
<comment type="catalytic activity">
    <reaction evidence="21">
        <text>L-lysyl-glycine(out) = L-lysyl-glycine(in)</text>
        <dbReference type="Rhea" id="RHEA:79407"/>
        <dbReference type="ChEBI" id="CHEBI:191202"/>
    </reaction>
</comment>
<comment type="catalytic activity">
    <reaction evidence="18">
        <text>L-arginyl-glycine(out) = L-arginyl-glycine(in)</text>
        <dbReference type="Rhea" id="RHEA:79391"/>
        <dbReference type="ChEBI" id="CHEBI:229955"/>
    </reaction>
</comment>
<evidence type="ECO:0000259" key="27">
    <source>
        <dbReference type="PROSITE" id="PS50850"/>
    </source>
</evidence>
<comment type="catalytic activity">
    <reaction evidence="16">
        <text>L-arginyl-L-alpha-amino acid(out) = L-arginyl-L-alpha-amino acid(in)</text>
        <dbReference type="Rhea" id="RHEA:79371"/>
        <dbReference type="ChEBI" id="CHEBI:84315"/>
    </reaction>
</comment>
<evidence type="ECO:0000256" key="20">
    <source>
        <dbReference type="ARBA" id="ARBA00044919"/>
    </source>
</evidence>
<evidence type="ECO:0000256" key="16">
    <source>
        <dbReference type="ARBA" id="ARBA00044899"/>
    </source>
</evidence>
<feature type="transmembrane region" description="Helical" evidence="26">
    <location>
        <begin position="302"/>
        <end position="324"/>
    </location>
</feature>
<evidence type="ECO:0000256" key="6">
    <source>
        <dbReference type="ARBA" id="ARBA00022989"/>
    </source>
</evidence>
<comment type="catalytic activity">
    <reaction evidence="12">
        <text>L-alpha-aminoacyl-L-histidine(out) = L-alpha-aminoacyl-L-histidine(in)</text>
        <dbReference type="Rhea" id="RHEA:79375"/>
        <dbReference type="ChEBI" id="CHEBI:229967"/>
    </reaction>
</comment>
<dbReference type="PANTHER" id="PTHR23512:SF3">
    <property type="entry name" value="MAJOR FACILITATOR SUPERFAMILY DOMAIN-CONTAINING PROTEIN 1"/>
    <property type="match status" value="1"/>
</dbReference>
<name>A0ABT1Y7V7_9FIRM</name>
<comment type="catalytic activity">
    <reaction evidence="17">
        <text>L-lysyl-L-lysine(out) = L-lysyl-L-lysine(in)</text>
        <dbReference type="Rhea" id="RHEA:79403"/>
        <dbReference type="ChEBI" id="CHEBI:229956"/>
    </reaction>
</comment>
<feature type="transmembrane region" description="Helical" evidence="26">
    <location>
        <begin position="12"/>
        <end position="32"/>
    </location>
</feature>
<comment type="catalytic activity">
    <reaction evidence="15">
        <text>L-aspartyl-L-lysine(out) = L-aspartyl-L-lysine(in)</text>
        <dbReference type="Rhea" id="RHEA:79411"/>
        <dbReference type="ChEBI" id="CHEBI:229953"/>
    </reaction>
</comment>
<comment type="subcellular location">
    <subcellularLocation>
        <location evidence="2">Cell membrane</location>
        <topology evidence="2">Multi-pass membrane protein</topology>
    </subcellularLocation>
    <subcellularLocation>
        <location evidence="1">Lysosome membrane</location>
        <topology evidence="1">Multi-pass membrane protein</topology>
    </subcellularLocation>
</comment>
<evidence type="ECO:0000256" key="2">
    <source>
        <dbReference type="ARBA" id="ARBA00004651"/>
    </source>
</evidence>
<keyword evidence="7 26" id="KW-0472">Membrane</keyword>
<evidence type="ECO:0000256" key="9">
    <source>
        <dbReference type="ARBA" id="ARBA00044876"/>
    </source>
</evidence>
<evidence type="ECO:0000256" key="23">
    <source>
        <dbReference type="ARBA" id="ARBA00045018"/>
    </source>
</evidence>
<comment type="catalytic activity">
    <reaction evidence="19">
        <text>L-histidyl-L-alpha-amino acid(out) = L-histidyl-L-alpha-amino acid(in)</text>
        <dbReference type="Rhea" id="RHEA:79379"/>
        <dbReference type="ChEBI" id="CHEBI:229964"/>
    </reaction>
</comment>
<keyword evidence="29" id="KW-1185">Reference proteome</keyword>
<feature type="transmembrane region" description="Helical" evidence="26">
    <location>
        <begin position="336"/>
        <end position="355"/>
    </location>
</feature>
<comment type="function">
    <text evidence="24">Lysosomal dipeptide uniporter that selectively exports lysine, arginine or histidine-containing dipeptides with a net positive charge from the lysosome lumen into the cytosol. Could play a role in a specific type of protein O-glycosylation indirectly regulating macrophages migration and tissue invasion. Also essential for liver homeostasis.</text>
</comment>
<evidence type="ECO:0000256" key="12">
    <source>
        <dbReference type="ARBA" id="ARBA00044884"/>
    </source>
</evidence>
<feature type="domain" description="Major facilitator superfamily (MFS) profile" evidence="27">
    <location>
        <begin position="14"/>
        <end position="392"/>
    </location>
</feature>
<keyword evidence="4" id="KW-0813">Transport</keyword>